<dbReference type="OrthoDB" id="6118599at2759"/>
<dbReference type="Gene3D" id="3.40.50.300">
    <property type="entry name" value="P-loop containing nucleotide triphosphate hydrolases"/>
    <property type="match status" value="1"/>
</dbReference>
<evidence type="ECO:0000313" key="3">
    <source>
        <dbReference type="Proteomes" id="UP000828390"/>
    </source>
</evidence>
<protein>
    <recommendedName>
        <fullName evidence="4">NACHT domain-containing protein</fullName>
    </recommendedName>
</protein>
<accession>A0A9D4LC79</accession>
<dbReference type="AlphaFoldDB" id="A0A9D4LC79"/>
<dbReference type="InterPro" id="IPR027417">
    <property type="entry name" value="P-loop_NTPase"/>
</dbReference>
<comment type="caution">
    <text evidence="2">The sequence shown here is derived from an EMBL/GenBank/DDBJ whole genome shotgun (WGS) entry which is preliminary data.</text>
</comment>
<name>A0A9D4LC79_DREPO</name>
<dbReference type="EMBL" id="JAIWYP010000003">
    <property type="protein sequence ID" value="KAH3854336.1"/>
    <property type="molecule type" value="Genomic_DNA"/>
</dbReference>
<dbReference type="Pfam" id="PF15112">
    <property type="entry name" value="DUF4559"/>
    <property type="match status" value="1"/>
</dbReference>
<dbReference type="InterPro" id="IPR027897">
    <property type="entry name" value="DUF4559"/>
</dbReference>
<feature type="region of interest" description="Disordered" evidence="1">
    <location>
        <begin position="435"/>
        <end position="454"/>
    </location>
</feature>
<dbReference type="Proteomes" id="UP000828390">
    <property type="component" value="Unassembled WGS sequence"/>
</dbReference>
<evidence type="ECO:0008006" key="4">
    <source>
        <dbReference type="Google" id="ProtNLM"/>
    </source>
</evidence>
<sequence length="1179" mass="133931">MADYKDIIRKPETVNWFKAAMGLNITSDCLLVIVKGIAQIYYDNIRQEIKQQNGIPENVVCNQCNTPNVVLCDPQNKCCNRGRCTFHEIHKPRNCPINNLCHEIRQQIAKQHRFCNPTWINTDASKWCTDPWHIAKCFLPKDGYKDVNQAEDTDFNGLVNVIYNCEYYESYFNNDLTDKENVCTKAREVGRTVRHKTTMSMTSQDSNSAIDTLVALLQSLKHADHQAASRTTVDKLTQLKNGTLVITDEDIAITFEHFKETLTREIKDVLQEEKNSLVNVMADALKITGKNITEEIIHTGDGQIERINSQIDRIERTGDEVMNKIDNTFTKAKSSNGDETTRPTVENRNCLSSICRSLRLCCGCRLTGDEPTSLLTSEHINVTIKYERNSALIKIQKWLIKQYQSMCVVPISMLDSGIDVPLSRIYVTPSISELKRGQNGGRKALPSSSGDRDLSSYKELLHRDGKEVNTIYIQGDQGCGKTTFCTKLVLDWCKAHSETMSSATTSKETSNKMTFDDLDTLRDYTFLFFVSLGDYSGVTCDVSQMVEDAIKRNRLDWTDRIWEHKCIVLTDAADEWHHPSPPFDSACKCLKDRTMPQYLQRQNITNIVTAQPWKLADVNMSDTLTRLCKLSGVVDYTTLSKNVVSVLAEKDGISQEDQQHKYSEFLKTITTNNIKNLIKIPSNCVQLVHQFYVGRLIEESLCAIYTNMLDMHITRGLQKLQIEIDSEENKNNEIPYILRKYITEDLHSKMSLIYSASKFAFKTLTDTNRQASFVFPEDIIKKHMTETERTSLLKTGIITQRKSLELSTRKNVPYMFVHKSIQEYLASVYIAINPVEMDANLNALQLAFSESRPITDIGQLFIFTCGMCPSAAEKISKHIMDVMTRGMESTLLDKSVQNKCAFDQCYEAQCMILDGFMESNATKTPFLQLFISHITCEPAQINADTPLNALLDMNIANIVSLNASIICSKYTSQEIISQTRLQQIISQSRKTLLYLSLENKGQINLQDLKLKYLGCEGATDLTNVDCSNMVECSLSATPVTEKCVFDAMKGTGKNIRLLHIDVCKSIDLLCEALPHLPNLNIFELLNTALVDTQLHDHMPESIRCVEYRAVMVSEHVFKSMVKWSKTRDVQCTLFYCNIAFPDETDISHWIKEQDGINIKEILGTENNLKIVWCNTNSLK</sequence>
<reference evidence="2" key="1">
    <citation type="journal article" date="2019" name="bioRxiv">
        <title>The Genome of the Zebra Mussel, Dreissena polymorpha: A Resource for Invasive Species Research.</title>
        <authorList>
            <person name="McCartney M.A."/>
            <person name="Auch B."/>
            <person name="Kono T."/>
            <person name="Mallez S."/>
            <person name="Zhang Y."/>
            <person name="Obille A."/>
            <person name="Becker A."/>
            <person name="Abrahante J.E."/>
            <person name="Garbe J."/>
            <person name="Badalamenti J.P."/>
            <person name="Herman A."/>
            <person name="Mangelson H."/>
            <person name="Liachko I."/>
            <person name="Sullivan S."/>
            <person name="Sone E.D."/>
            <person name="Koren S."/>
            <person name="Silverstein K.A.T."/>
            <person name="Beckman K.B."/>
            <person name="Gohl D.M."/>
        </authorList>
    </citation>
    <scope>NUCLEOTIDE SEQUENCE</scope>
    <source>
        <strain evidence="2">Duluth1</strain>
        <tissue evidence="2">Whole animal</tissue>
    </source>
</reference>
<organism evidence="2 3">
    <name type="scientific">Dreissena polymorpha</name>
    <name type="common">Zebra mussel</name>
    <name type="synonym">Mytilus polymorpha</name>
    <dbReference type="NCBI Taxonomy" id="45954"/>
    <lineage>
        <taxon>Eukaryota</taxon>
        <taxon>Metazoa</taxon>
        <taxon>Spiralia</taxon>
        <taxon>Lophotrochozoa</taxon>
        <taxon>Mollusca</taxon>
        <taxon>Bivalvia</taxon>
        <taxon>Autobranchia</taxon>
        <taxon>Heteroconchia</taxon>
        <taxon>Euheterodonta</taxon>
        <taxon>Imparidentia</taxon>
        <taxon>Neoheterodontei</taxon>
        <taxon>Myida</taxon>
        <taxon>Dreissenoidea</taxon>
        <taxon>Dreissenidae</taxon>
        <taxon>Dreissena</taxon>
    </lineage>
</organism>
<gene>
    <name evidence="2" type="ORF">DPMN_096873</name>
</gene>
<dbReference type="PANTHER" id="PTHR46312">
    <property type="entry name" value="NACHT DOMAIN-CONTAINING PROTEIN"/>
    <property type="match status" value="1"/>
</dbReference>
<dbReference type="PANTHER" id="PTHR46312:SF2">
    <property type="entry name" value="NUCLEOTIDE-BINDING OLIGOMERIZATION DOMAIN-CONTAINING PROTEIN 2-LIKE"/>
    <property type="match status" value="1"/>
</dbReference>
<reference evidence="2" key="2">
    <citation type="submission" date="2020-11" db="EMBL/GenBank/DDBJ databases">
        <authorList>
            <person name="McCartney M.A."/>
            <person name="Auch B."/>
            <person name="Kono T."/>
            <person name="Mallez S."/>
            <person name="Becker A."/>
            <person name="Gohl D.M."/>
            <person name="Silverstein K.A.T."/>
            <person name="Koren S."/>
            <person name="Bechman K.B."/>
            <person name="Herman A."/>
            <person name="Abrahante J.E."/>
            <person name="Garbe J."/>
        </authorList>
    </citation>
    <scope>NUCLEOTIDE SEQUENCE</scope>
    <source>
        <strain evidence="2">Duluth1</strain>
        <tissue evidence="2">Whole animal</tissue>
    </source>
</reference>
<evidence type="ECO:0000256" key="1">
    <source>
        <dbReference type="SAM" id="MobiDB-lite"/>
    </source>
</evidence>
<evidence type="ECO:0000313" key="2">
    <source>
        <dbReference type="EMBL" id="KAH3854336.1"/>
    </source>
</evidence>
<proteinExistence type="predicted"/>
<keyword evidence="3" id="KW-1185">Reference proteome</keyword>